<evidence type="ECO:0000256" key="2">
    <source>
        <dbReference type="SAM" id="SignalP"/>
    </source>
</evidence>
<dbReference type="EMBL" id="WMBB01000001">
    <property type="protein sequence ID" value="MTE11717.1"/>
    <property type="molecule type" value="Genomic_DNA"/>
</dbReference>
<feature type="chain" id="PRO_5038532746" description="Excalibur calcium-binding domain-containing protein" evidence="2">
    <location>
        <begin position="30"/>
        <end position="117"/>
    </location>
</feature>
<protein>
    <recommendedName>
        <fullName evidence="3">Excalibur calcium-binding domain-containing protein</fullName>
    </recommendedName>
</protein>
<sequence>MVKQKTDFRGRAAAAAALGVLGIVTPLGAALPAAWSPAPVAQASPADNIPSDPSGDHQPNSLSRGDATSPTTRKAKPSPIYTSCEQVWAQGRGPIYQGQPGYSVALDPGGTGVACAR</sequence>
<feature type="compositionally biased region" description="Polar residues" evidence="1">
    <location>
        <begin position="57"/>
        <end position="72"/>
    </location>
</feature>
<keyword evidence="2" id="KW-0732">Signal</keyword>
<comment type="caution">
    <text evidence="4">The sequence shown here is derived from an EMBL/GenBank/DDBJ whole genome shotgun (WGS) entry which is preliminary data.</text>
</comment>
<reference evidence="4 5" key="1">
    <citation type="submission" date="2019-11" db="EMBL/GenBank/DDBJ databases">
        <title>Nocardia sp. nov. CT2-14 isolated from soil.</title>
        <authorList>
            <person name="Kanchanasin P."/>
            <person name="Tanasupawat S."/>
            <person name="Yuki M."/>
            <person name="Kudo T."/>
        </authorList>
    </citation>
    <scope>NUCLEOTIDE SEQUENCE [LARGE SCALE GENOMIC DNA]</scope>
    <source>
        <strain evidence="4 5">CT2-14</strain>
    </source>
</reference>
<evidence type="ECO:0000313" key="5">
    <source>
        <dbReference type="Proteomes" id="UP000432464"/>
    </source>
</evidence>
<dbReference type="SMART" id="SM00894">
    <property type="entry name" value="Excalibur"/>
    <property type="match status" value="1"/>
</dbReference>
<dbReference type="Proteomes" id="UP000432464">
    <property type="component" value="Unassembled WGS sequence"/>
</dbReference>
<dbReference type="Pfam" id="PF05901">
    <property type="entry name" value="Excalibur"/>
    <property type="match status" value="1"/>
</dbReference>
<keyword evidence="5" id="KW-1185">Reference proteome</keyword>
<dbReference type="InterPro" id="IPR008613">
    <property type="entry name" value="Excalibur_Ca-bd_domain"/>
</dbReference>
<feature type="domain" description="Excalibur calcium-binding" evidence="3">
    <location>
        <begin position="80"/>
        <end position="116"/>
    </location>
</feature>
<name>A0A6I3KQM2_9NOCA</name>
<accession>A0A6I3KQM2</accession>
<feature type="signal peptide" evidence="2">
    <location>
        <begin position="1"/>
        <end position="29"/>
    </location>
</feature>
<gene>
    <name evidence="4" type="ORF">GLP40_02795</name>
</gene>
<evidence type="ECO:0000313" key="4">
    <source>
        <dbReference type="EMBL" id="MTE11717.1"/>
    </source>
</evidence>
<dbReference type="AlphaFoldDB" id="A0A6I3KQM2"/>
<organism evidence="4 5">
    <name type="scientific">Nocardia aurantiaca</name>
    <dbReference type="NCBI Taxonomy" id="2675850"/>
    <lineage>
        <taxon>Bacteria</taxon>
        <taxon>Bacillati</taxon>
        <taxon>Actinomycetota</taxon>
        <taxon>Actinomycetes</taxon>
        <taxon>Mycobacteriales</taxon>
        <taxon>Nocardiaceae</taxon>
        <taxon>Nocardia</taxon>
    </lineage>
</organism>
<evidence type="ECO:0000256" key="1">
    <source>
        <dbReference type="SAM" id="MobiDB-lite"/>
    </source>
</evidence>
<feature type="region of interest" description="Disordered" evidence="1">
    <location>
        <begin position="36"/>
        <end position="81"/>
    </location>
</feature>
<proteinExistence type="predicted"/>
<evidence type="ECO:0000259" key="3">
    <source>
        <dbReference type="SMART" id="SM00894"/>
    </source>
</evidence>